<reference evidence="3" key="3">
    <citation type="submission" date="2019-09" db="EMBL/GenBank/DDBJ databases">
        <title>Co-occurence of chitin degradation, pigmentation and bioactivity in marine Pseudoalteromonas.</title>
        <authorList>
            <person name="Sonnenschein E.C."/>
            <person name="Bech P.K."/>
        </authorList>
    </citation>
    <scope>NUCLEOTIDE SEQUENCE</scope>
    <source>
        <strain evidence="3">S2231</strain>
    </source>
</reference>
<dbReference type="AlphaFoldDB" id="A0A5S3XRT8"/>
<gene>
    <name evidence="3" type="ORF">CWB96_10135</name>
    <name evidence="2" type="ORF">CWB97_11235</name>
</gene>
<reference evidence="4 5" key="2">
    <citation type="submission" date="2019-06" db="EMBL/GenBank/DDBJ databases">
        <title>Co-occurence of chitin degradation, pigmentation and bioactivity in marine Pseudoalteromonas.</title>
        <authorList>
            <person name="Sonnenschein E.C."/>
            <person name="Bech P.K."/>
        </authorList>
    </citation>
    <scope>NUCLEOTIDE SEQUENCE [LARGE SCALE GENOMIC DNA]</scope>
    <source>
        <strain evidence="5">S2231</strain>
        <strain evidence="2 4">S2233</strain>
    </source>
</reference>
<keyword evidence="4" id="KW-1185">Reference proteome</keyword>
<comment type="caution">
    <text evidence="3">The sequence shown here is derived from an EMBL/GenBank/DDBJ whole genome shotgun (WGS) entry which is preliminary data.</text>
</comment>
<evidence type="ECO:0000313" key="5">
    <source>
        <dbReference type="Proteomes" id="UP000307706"/>
    </source>
</evidence>
<accession>A0A5S3XRT8</accession>
<dbReference type="EMBL" id="PNCL01000048">
    <property type="protein sequence ID" value="TMP59293.1"/>
    <property type="molecule type" value="Genomic_DNA"/>
</dbReference>
<dbReference type="Proteomes" id="UP000305730">
    <property type="component" value="Unassembled WGS sequence"/>
</dbReference>
<organism evidence="3 5">
    <name type="scientific">Pseudoalteromonas citrea</name>
    <dbReference type="NCBI Taxonomy" id="43655"/>
    <lineage>
        <taxon>Bacteria</taxon>
        <taxon>Pseudomonadati</taxon>
        <taxon>Pseudomonadota</taxon>
        <taxon>Gammaproteobacteria</taxon>
        <taxon>Alteromonadales</taxon>
        <taxon>Pseudoalteromonadaceae</taxon>
        <taxon>Pseudoalteromonas</taxon>
    </lineage>
</organism>
<feature type="chain" id="PRO_5024422979" evidence="1">
    <location>
        <begin position="22"/>
        <end position="198"/>
    </location>
</feature>
<dbReference type="EMBL" id="PNCK01000038">
    <property type="protein sequence ID" value="TMP42529.1"/>
    <property type="molecule type" value="Genomic_DNA"/>
</dbReference>
<keyword evidence="1" id="KW-0732">Signal</keyword>
<dbReference type="RefSeq" id="WP_138597085.1">
    <property type="nucleotide sequence ID" value="NZ_PNCK01000038.1"/>
</dbReference>
<dbReference type="Proteomes" id="UP000307706">
    <property type="component" value="Unassembled WGS sequence"/>
</dbReference>
<proteinExistence type="predicted"/>
<evidence type="ECO:0000256" key="1">
    <source>
        <dbReference type="SAM" id="SignalP"/>
    </source>
</evidence>
<feature type="signal peptide" evidence="1">
    <location>
        <begin position="1"/>
        <end position="21"/>
    </location>
</feature>
<reference evidence="3 5" key="1">
    <citation type="submission" date="2017-12" db="EMBL/GenBank/DDBJ databases">
        <authorList>
            <person name="Paulsen S."/>
            <person name="Gram L.K."/>
        </authorList>
    </citation>
    <scope>NUCLEOTIDE SEQUENCE [LARGE SCALE GENOMIC DNA]</scope>
    <source>
        <strain evidence="3 5">S2231</strain>
        <strain evidence="2">S2233</strain>
    </source>
</reference>
<evidence type="ECO:0000313" key="3">
    <source>
        <dbReference type="EMBL" id="TMP59293.1"/>
    </source>
</evidence>
<protein>
    <submittedName>
        <fullName evidence="3">Uncharacterized protein</fullName>
    </submittedName>
</protein>
<evidence type="ECO:0000313" key="2">
    <source>
        <dbReference type="EMBL" id="TMP42529.1"/>
    </source>
</evidence>
<name>A0A5S3XRT8_9GAMM</name>
<dbReference type="PROSITE" id="PS51257">
    <property type="entry name" value="PROKAR_LIPOPROTEIN"/>
    <property type="match status" value="1"/>
</dbReference>
<sequence length="198" mass="21575">MIKVNRLALAPFILLSMTACQSTIANLPSNVEVVNKYVDTVAFSAPHDHEAKKAFKLARLCVAETISNESVIINDATGTFVGAFSGTVYHANNKTSVGGGQLFQLVDEELGVMILRGTSEYIDTGMLKSEKALKYKLKASIKENNIQIKFSDITHTMKNSGYASNSFNKLGTWSGSGFEGAYSNMQYLKNKIAKCLIT</sequence>
<evidence type="ECO:0000313" key="4">
    <source>
        <dbReference type="Proteomes" id="UP000305730"/>
    </source>
</evidence>